<accession>A0AA35V4E0</accession>
<feature type="compositionally biased region" description="Pro residues" evidence="1">
    <location>
        <begin position="119"/>
        <end position="128"/>
    </location>
</feature>
<feature type="compositionally biased region" description="Basic and acidic residues" evidence="1">
    <location>
        <begin position="37"/>
        <end position="85"/>
    </location>
</feature>
<dbReference type="Proteomes" id="UP001177003">
    <property type="component" value="Chromosome 1"/>
</dbReference>
<reference evidence="2" key="1">
    <citation type="submission" date="2023-04" db="EMBL/GenBank/DDBJ databases">
        <authorList>
            <person name="Vijverberg K."/>
            <person name="Xiong W."/>
            <person name="Schranz E."/>
        </authorList>
    </citation>
    <scope>NUCLEOTIDE SEQUENCE</scope>
</reference>
<gene>
    <name evidence="2" type="ORF">LSALG_LOCUS7158</name>
</gene>
<feature type="compositionally biased region" description="Low complexity" evidence="1">
    <location>
        <begin position="107"/>
        <end position="118"/>
    </location>
</feature>
<keyword evidence="3" id="KW-1185">Reference proteome</keyword>
<feature type="compositionally biased region" description="Basic residues" evidence="1">
    <location>
        <begin position="18"/>
        <end position="28"/>
    </location>
</feature>
<feature type="compositionally biased region" description="Basic and acidic residues" evidence="1">
    <location>
        <begin position="1"/>
        <end position="12"/>
    </location>
</feature>
<proteinExistence type="predicted"/>
<dbReference type="AlphaFoldDB" id="A0AA35V4E0"/>
<sequence length="128" mass="14604">MKQINPRREVNKTEPPAPKRRNSKKLAHNTKSPTPSESERLQFDTQLDVRNEEEPLVRNEEEPSVRNKEEPHIRNEDEEPIRNEDVTPNLEVTPTYNDFFPSPPSPKTTATSTPITIAPCPPPVSSQN</sequence>
<name>A0AA35V4E0_LACSI</name>
<protein>
    <submittedName>
        <fullName evidence="2">Uncharacterized protein</fullName>
    </submittedName>
</protein>
<evidence type="ECO:0000256" key="1">
    <source>
        <dbReference type="SAM" id="MobiDB-lite"/>
    </source>
</evidence>
<dbReference type="EMBL" id="OX465077">
    <property type="protein sequence ID" value="CAI9266616.1"/>
    <property type="molecule type" value="Genomic_DNA"/>
</dbReference>
<organism evidence="2 3">
    <name type="scientific">Lactuca saligna</name>
    <name type="common">Willowleaf lettuce</name>
    <dbReference type="NCBI Taxonomy" id="75948"/>
    <lineage>
        <taxon>Eukaryota</taxon>
        <taxon>Viridiplantae</taxon>
        <taxon>Streptophyta</taxon>
        <taxon>Embryophyta</taxon>
        <taxon>Tracheophyta</taxon>
        <taxon>Spermatophyta</taxon>
        <taxon>Magnoliopsida</taxon>
        <taxon>eudicotyledons</taxon>
        <taxon>Gunneridae</taxon>
        <taxon>Pentapetalae</taxon>
        <taxon>asterids</taxon>
        <taxon>campanulids</taxon>
        <taxon>Asterales</taxon>
        <taxon>Asteraceae</taxon>
        <taxon>Cichorioideae</taxon>
        <taxon>Cichorieae</taxon>
        <taxon>Lactucinae</taxon>
        <taxon>Lactuca</taxon>
    </lineage>
</organism>
<evidence type="ECO:0000313" key="3">
    <source>
        <dbReference type="Proteomes" id="UP001177003"/>
    </source>
</evidence>
<evidence type="ECO:0000313" key="2">
    <source>
        <dbReference type="EMBL" id="CAI9266616.1"/>
    </source>
</evidence>
<feature type="region of interest" description="Disordered" evidence="1">
    <location>
        <begin position="1"/>
        <end position="128"/>
    </location>
</feature>